<evidence type="ECO:0000256" key="6">
    <source>
        <dbReference type="ARBA" id="ARBA00057395"/>
    </source>
</evidence>
<comment type="subcellular location">
    <subcellularLocation>
        <location evidence="1">Nucleus</location>
    </subcellularLocation>
</comment>
<evidence type="ECO:0000256" key="1">
    <source>
        <dbReference type="ARBA" id="ARBA00004123"/>
    </source>
</evidence>
<protein>
    <recommendedName>
        <fullName evidence="10">RRM domain-containing protein</fullName>
    </recommendedName>
</protein>
<accession>A0A8X9A1U2</accession>
<comment type="function">
    <text evidence="6">Heterogeneous nuclear ribonucleoprotein (hnRNP)-protein binding the poly(A) tail of mRNA and probably involved in some steps of pre-mRNA maturation.</text>
</comment>
<evidence type="ECO:0000256" key="8">
    <source>
        <dbReference type="PROSITE-ProRule" id="PRU00176"/>
    </source>
</evidence>
<evidence type="ECO:0000259" key="10">
    <source>
        <dbReference type="PROSITE" id="PS50102"/>
    </source>
</evidence>
<evidence type="ECO:0000256" key="4">
    <source>
        <dbReference type="ARBA" id="ARBA00022884"/>
    </source>
</evidence>
<feature type="region of interest" description="Disordered" evidence="9">
    <location>
        <begin position="1"/>
        <end position="55"/>
    </location>
</feature>
<dbReference type="Proteomes" id="UP000298416">
    <property type="component" value="Unassembled WGS sequence"/>
</dbReference>
<evidence type="ECO:0000256" key="2">
    <source>
        <dbReference type="ARBA" id="ARBA00022664"/>
    </source>
</evidence>
<evidence type="ECO:0000313" key="11">
    <source>
        <dbReference type="EMBL" id="KAG6423824.1"/>
    </source>
</evidence>
<dbReference type="FunFam" id="3.30.70.330:FF:000236">
    <property type="entry name" value="Polyadenylate-binding protein RBP45C"/>
    <property type="match status" value="1"/>
</dbReference>
<dbReference type="PROSITE" id="PS50102">
    <property type="entry name" value="RRM"/>
    <property type="match status" value="3"/>
</dbReference>
<evidence type="ECO:0000256" key="5">
    <source>
        <dbReference type="ARBA" id="ARBA00023242"/>
    </source>
</evidence>
<dbReference type="SUPFAM" id="SSF54928">
    <property type="entry name" value="RNA-binding domain, RBD"/>
    <property type="match status" value="3"/>
</dbReference>
<feature type="domain" description="RRM" evidence="10">
    <location>
        <begin position="156"/>
        <end position="235"/>
    </location>
</feature>
<dbReference type="GO" id="GO:0005829">
    <property type="term" value="C:cytosol"/>
    <property type="evidence" value="ECO:0007669"/>
    <property type="project" value="TreeGrafter"/>
</dbReference>
<reference evidence="11" key="1">
    <citation type="submission" date="2018-01" db="EMBL/GenBank/DDBJ databases">
        <authorList>
            <person name="Mao J.F."/>
        </authorList>
    </citation>
    <scope>NUCLEOTIDE SEQUENCE</scope>
    <source>
        <strain evidence="11">Huo1</strain>
        <tissue evidence="11">Leaf</tissue>
    </source>
</reference>
<dbReference type="CDD" id="cd12345">
    <property type="entry name" value="RRM2_SECp43_like"/>
    <property type="match status" value="1"/>
</dbReference>
<dbReference type="AlphaFoldDB" id="A0A8X9A1U2"/>
<dbReference type="EMBL" id="PNBA02000005">
    <property type="protein sequence ID" value="KAG6423824.1"/>
    <property type="molecule type" value="Genomic_DNA"/>
</dbReference>
<dbReference type="Gene3D" id="3.30.70.330">
    <property type="match status" value="3"/>
</dbReference>
<evidence type="ECO:0000256" key="3">
    <source>
        <dbReference type="ARBA" id="ARBA00022737"/>
    </source>
</evidence>
<dbReference type="GO" id="GO:0003729">
    <property type="term" value="F:mRNA binding"/>
    <property type="evidence" value="ECO:0007669"/>
    <property type="project" value="InterPro"/>
</dbReference>
<feature type="domain" description="RRM" evidence="10">
    <location>
        <begin position="375"/>
        <end position="447"/>
    </location>
</feature>
<comment type="similarity">
    <text evidence="7">Belongs to the polyadenylate-binding RBP45 family.</text>
</comment>
<dbReference type="PANTHER" id="PTHR47640">
    <property type="entry name" value="TRNA SELENOCYSTEINE 1-ASSOCIATED PROTEIN 1-RELATED-RELATED"/>
    <property type="match status" value="1"/>
</dbReference>
<dbReference type="CDD" id="cd12344">
    <property type="entry name" value="RRM1_SECp43_like"/>
    <property type="match status" value="1"/>
</dbReference>
<keyword evidence="12" id="KW-1185">Reference proteome</keyword>
<feature type="domain" description="RRM" evidence="10">
    <location>
        <begin position="63"/>
        <end position="143"/>
    </location>
</feature>
<evidence type="ECO:0000313" key="12">
    <source>
        <dbReference type="Proteomes" id="UP000298416"/>
    </source>
</evidence>
<comment type="caution">
    <text evidence="11">The sequence shown here is derived from an EMBL/GenBank/DDBJ whole genome shotgun (WGS) entry which is preliminary data.</text>
</comment>
<dbReference type="SMART" id="SM00360">
    <property type="entry name" value="RRM"/>
    <property type="match status" value="3"/>
</dbReference>
<dbReference type="FunFam" id="3.30.70.330:FF:000451">
    <property type="entry name" value="Polyadenylate-binding protein RBP45C"/>
    <property type="match status" value="1"/>
</dbReference>
<organism evidence="11">
    <name type="scientific">Salvia splendens</name>
    <name type="common">Scarlet sage</name>
    <dbReference type="NCBI Taxonomy" id="180675"/>
    <lineage>
        <taxon>Eukaryota</taxon>
        <taxon>Viridiplantae</taxon>
        <taxon>Streptophyta</taxon>
        <taxon>Embryophyta</taxon>
        <taxon>Tracheophyta</taxon>
        <taxon>Spermatophyta</taxon>
        <taxon>Magnoliopsida</taxon>
        <taxon>eudicotyledons</taxon>
        <taxon>Gunneridae</taxon>
        <taxon>Pentapetalae</taxon>
        <taxon>asterids</taxon>
        <taxon>lamiids</taxon>
        <taxon>Lamiales</taxon>
        <taxon>Lamiaceae</taxon>
        <taxon>Nepetoideae</taxon>
        <taxon>Mentheae</taxon>
        <taxon>Salviinae</taxon>
        <taxon>Salvia</taxon>
        <taxon>Salvia subgen. Calosphace</taxon>
        <taxon>core Calosphace</taxon>
    </lineage>
</organism>
<dbReference type="InterPro" id="IPR050825">
    <property type="entry name" value="RBM42_RBP45_47-like"/>
</dbReference>
<dbReference type="InterPro" id="IPR035979">
    <property type="entry name" value="RBD_domain_sf"/>
</dbReference>
<keyword evidence="3" id="KW-0677">Repeat</keyword>
<keyword evidence="4 8" id="KW-0694">RNA-binding</keyword>
<evidence type="ECO:0000256" key="9">
    <source>
        <dbReference type="SAM" id="MobiDB-lite"/>
    </source>
</evidence>
<dbReference type="GO" id="GO:0006397">
    <property type="term" value="P:mRNA processing"/>
    <property type="evidence" value="ECO:0007669"/>
    <property type="project" value="UniProtKB-KW"/>
</dbReference>
<reference evidence="11" key="2">
    <citation type="submission" date="2020-08" db="EMBL/GenBank/DDBJ databases">
        <title>Plant Genome Project.</title>
        <authorList>
            <person name="Zhang R.-G."/>
        </authorList>
    </citation>
    <scope>NUCLEOTIDE SEQUENCE</scope>
    <source>
        <strain evidence="11">Huo1</strain>
        <tissue evidence="11">Leaf</tissue>
    </source>
</reference>
<dbReference type="Pfam" id="PF00076">
    <property type="entry name" value="RRM_1"/>
    <property type="match status" value="3"/>
</dbReference>
<dbReference type="InterPro" id="IPR000504">
    <property type="entry name" value="RRM_dom"/>
</dbReference>
<proteinExistence type="inferred from homology"/>
<keyword evidence="5" id="KW-0539">Nucleus</keyword>
<keyword evidence="2" id="KW-0507">mRNA processing</keyword>
<dbReference type="PANTHER" id="PTHR47640:SF76">
    <property type="entry name" value="POLYADENYLATE-BINDING PROTEIN RBP45-LIKE ISOFORM X1"/>
    <property type="match status" value="1"/>
</dbReference>
<sequence>MMQQPGGMAPQPMGMDQQQPHQQQWMTMPPQPPHVWPQQQQQQQHYGAPQTNAAAGGAADEVRSLWIGDLQFWMDENYLTSCFYNSGELVSAKVIRNKQTGQSEGYGFLEFRSHGSAESILQQYNGALMPNAEQSFRLNWASLGAGDKRADDSPEYTIFVGDLAGDVTDYVLQETFKVVYQSVKGAKVVIDRVTGRSKGYGFVKFGDEREQQHAMSEMNGVLCSTRPMRIGPAANKKPMNAPTQNDIRIHQFVLVKLYDVVLDLKGVVVMKSKIREHFLLISLLSQVFPFKLPVNWVPFLAQNLPSDTIPLSLSTICNCAVTELCVLLCAFVLIVEVLLVNCSLSGYVLMSSLRSLSTSYQNPQGTQGESDPNNTTIFVGGLDSNVTDDHLRQVFSQYGDVVHVKIPVGKRCGFVQFSDRSCAEQALANLNGTLLGGENIRLSWGRSPSNKQTQQDQNQWGGGAYYGYTQGHEVQGGFAPPQDPNMYYGGYPGYANYQQPQQVLIPCVL</sequence>
<evidence type="ECO:0000256" key="7">
    <source>
        <dbReference type="ARBA" id="ARBA00061708"/>
    </source>
</evidence>
<gene>
    <name evidence="11" type="ORF">SASPL_114227</name>
</gene>
<dbReference type="GO" id="GO:0005634">
    <property type="term" value="C:nucleus"/>
    <property type="evidence" value="ECO:0007669"/>
    <property type="project" value="UniProtKB-SubCell"/>
</dbReference>
<dbReference type="InterPro" id="IPR012677">
    <property type="entry name" value="Nucleotide-bd_a/b_plait_sf"/>
</dbReference>
<feature type="compositionally biased region" description="Low complexity" evidence="9">
    <location>
        <begin position="1"/>
        <end position="28"/>
    </location>
</feature>
<name>A0A8X9A1U2_SALSN</name>
<dbReference type="FunFam" id="3.30.70.330:FF:000103">
    <property type="entry name" value="Polyadenylate-binding protein RBP47B"/>
    <property type="match status" value="1"/>
</dbReference>